<keyword evidence="2" id="KW-0378">Hydrolase</keyword>
<organism evidence="5 6">
    <name type="scientific">Virgisporangium aliadipatigenens</name>
    <dbReference type="NCBI Taxonomy" id="741659"/>
    <lineage>
        <taxon>Bacteria</taxon>
        <taxon>Bacillati</taxon>
        <taxon>Actinomycetota</taxon>
        <taxon>Actinomycetes</taxon>
        <taxon>Micromonosporales</taxon>
        <taxon>Micromonosporaceae</taxon>
        <taxon>Virgisporangium</taxon>
    </lineage>
</organism>
<gene>
    <name evidence="5" type="ORF">Val02_59750</name>
</gene>
<proteinExistence type="predicted"/>
<dbReference type="PANTHER" id="PTHR43343:SF3">
    <property type="entry name" value="PROTEASE DO-LIKE 8, CHLOROPLASTIC"/>
    <property type="match status" value="1"/>
</dbReference>
<comment type="caution">
    <text evidence="5">The sequence shown here is derived from an EMBL/GenBank/DDBJ whole genome shotgun (WGS) entry which is preliminary data.</text>
</comment>
<keyword evidence="4" id="KW-0472">Membrane</keyword>
<evidence type="ECO:0000256" key="4">
    <source>
        <dbReference type="SAM" id="Phobius"/>
    </source>
</evidence>
<dbReference type="RefSeq" id="WP_203902555.1">
    <property type="nucleotide sequence ID" value="NZ_BOPF01000024.1"/>
</dbReference>
<accession>A0A8J4DSU5</accession>
<dbReference type="AlphaFoldDB" id="A0A8J4DSU5"/>
<dbReference type="InterPro" id="IPR001940">
    <property type="entry name" value="Peptidase_S1C"/>
</dbReference>
<dbReference type="SUPFAM" id="SSF50494">
    <property type="entry name" value="Trypsin-like serine proteases"/>
    <property type="match status" value="1"/>
</dbReference>
<sequence length="287" mass="27587">MTEHPYTFPSQRPSALIPPAPTPVYAPAAPRRHRWTRRVAAAFAVAALALGGGAAGGATAVRLGQETVAVAGPVSAATATRAASGERSLADVAAAVAPSVVAITVQSSGGTAEGSGMVLTADGDILTNAHVVGDGGRITVTFADGRSVAASVKTVATSTDAAVVHATGVSGLTPVTLGDGGDPAVGETVLAFGNPLGLEGSVTSGIVSATHRDVSGSGGDTTMTDLIQTDAAINPGNSGGPLVDSSGRVIGINTAAASTSEEGGSIGLGFAIPIRSALSAVGSGGTS</sequence>
<dbReference type="PANTHER" id="PTHR43343">
    <property type="entry name" value="PEPTIDASE S12"/>
    <property type="match status" value="1"/>
</dbReference>
<evidence type="ECO:0000256" key="3">
    <source>
        <dbReference type="SAM" id="MobiDB-lite"/>
    </source>
</evidence>
<dbReference type="Pfam" id="PF13365">
    <property type="entry name" value="Trypsin_2"/>
    <property type="match status" value="1"/>
</dbReference>
<protein>
    <recommendedName>
        <fullName evidence="7">Trypsin-like serine protease</fullName>
    </recommendedName>
</protein>
<evidence type="ECO:0000313" key="5">
    <source>
        <dbReference type="EMBL" id="GIJ49089.1"/>
    </source>
</evidence>
<keyword evidence="4" id="KW-0812">Transmembrane</keyword>
<dbReference type="GO" id="GO:0006508">
    <property type="term" value="P:proteolysis"/>
    <property type="evidence" value="ECO:0007669"/>
    <property type="project" value="UniProtKB-KW"/>
</dbReference>
<evidence type="ECO:0000256" key="1">
    <source>
        <dbReference type="ARBA" id="ARBA00022670"/>
    </source>
</evidence>
<dbReference type="Proteomes" id="UP000619260">
    <property type="component" value="Unassembled WGS sequence"/>
</dbReference>
<keyword evidence="1" id="KW-0645">Protease</keyword>
<evidence type="ECO:0008006" key="7">
    <source>
        <dbReference type="Google" id="ProtNLM"/>
    </source>
</evidence>
<name>A0A8J4DSU5_9ACTN</name>
<feature type="transmembrane region" description="Helical" evidence="4">
    <location>
        <begin position="39"/>
        <end position="61"/>
    </location>
</feature>
<dbReference type="EMBL" id="BOPF01000024">
    <property type="protein sequence ID" value="GIJ49089.1"/>
    <property type="molecule type" value="Genomic_DNA"/>
</dbReference>
<dbReference type="Gene3D" id="2.40.10.120">
    <property type="match status" value="1"/>
</dbReference>
<dbReference type="PRINTS" id="PR00834">
    <property type="entry name" value="PROTEASES2C"/>
</dbReference>
<evidence type="ECO:0000313" key="6">
    <source>
        <dbReference type="Proteomes" id="UP000619260"/>
    </source>
</evidence>
<keyword evidence="6" id="KW-1185">Reference proteome</keyword>
<keyword evidence="4" id="KW-1133">Transmembrane helix</keyword>
<evidence type="ECO:0000256" key="2">
    <source>
        <dbReference type="ARBA" id="ARBA00022801"/>
    </source>
</evidence>
<dbReference type="InterPro" id="IPR051201">
    <property type="entry name" value="Chloro_Bact_Ser_Proteases"/>
</dbReference>
<reference evidence="5" key="1">
    <citation type="submission" date="2021-01" db="EMBL/GenBank/DDBJ databases">
        <title>Whole genome shotgun sequence of Virgisporangium aliadipatigenens NBRC 105644.</title>
        <authorList>
            <person name="Komaki H."/>
            <person name="Tamura T."/>
        </authorList>
    </citation>
    <scope>NUCLEOTIDE SEQUENCE</scope>
    <source>
        <strain evidence="5">NBRC 105644</strain>
    </source>
</reference>
<dbReference type="InterPro" id="IPR009003">
    <property type="entry name" value="Peptidase_S1_PA"/>
</dbReference>
<feature type="region of interest" description="Disordered" evidence="3">
    <location>
        <begin position="1"/>
        <end position="21"/>
    </location>
</feature>
<dbReference type="GO" id="GO:0004252">
    <property type="term" value="F:serine-type endopeptidase activity"/>
    <property type="evidence" value="ECO:0007669"/>
    <property type="project" value="InterPro"/>
</dbReference>